<feature type="compositionally biased region" description="Gly residues" evidence="1">
    <location>
        <begin position="109"/>
        <end position="122"/>
    </location>
</feature>
<evidence type="ECO:0000313" key="4">
    <source>
        <dbReference type="Proteomes" id="UP000316079"/>
    </source>
</evidence>
<dbReference type="EMBL" id="SRMA01027059">
    <property type="protein sequence ID" value="TRY60313.1"/>
    <property type="molecule type" value="Genomic_DNA"/>
</dbReference>
<feature type="transmembrane region" description="Helical" evidence="2">
    <location>
        <begin position="6"/>
        <end position="24"/>
    </location>
</feature>
<organism evidence="3 4">
    <name type="scientific">Danionella cerebrum</name>
    <dbReference type="NCBI Taxonomy" id="2873325"/>
    <lineage>
        <taxon>Eukaryota</taxon>
        <taxon>Metazoa</taxon>
        <taxon>Chordata</taxon>
        <taxon>Craniata</taxon>
        <taxon>Vertebrata</taxon>
        <taxon>Euteleostomi</taxon>
        <taxon>Actinopterygii</taxon>
        <taxon>Neopterygii</taxon>
        <taxon>Teleostei</taxon>
        <taxon>Ostariophysi</taxon>
        <taxon>Cypriniformes</taxon>
        <taxon>Danionidae</taxon>
        <taxon>Danioninae</taxon>
        <taxon>Danionella</taxon>
    </lineage>
</organism>
<name>A0A553N4H9_9TELE</name>
<sequence length="131" mass="13495">MAKMQIVMFCVFVYSGIILYGINITEIPYSYEDSACEANVCCWTLSVLAGISKGMSLTTGVGVASKMSAGVCSVANETGGTRSDGASDEGSGMPGMLGRVAERTEGMGRGEIPGKFSGGRGGMPAERESSI</sequence>
<evidence type="ECO:0000256" key="2">
    <source>
        <dbReference type="SAM" id="Phobius"/>
    </source>
</evidence>
<dbReference type="OrthoDB" id="346907at2759"/>
<evidence type="ECO:0000313" key="3">
    <source>
        <dbReference type="EMBL" id="TRY60313.1"/>
    </source>
</evidence>
<feature type="region of interest" description="Disordered" evidence="1">
    <location>
        <begin position="78"/>
        <end position="97"/>
    </location>
</feature>
<keyword evidence="2" id="KW-0472">Membrane</keyword>
<reference evidence="3 4" key="1">
    <citation type="journal article" date="2019" name="Sci. Data">
        <title>Hybrid genome assembly and annotation of Danionella translucida.</title>
        <authorList>
            <person name="Kadobianskyi M."/>
            <person name="Schulze L."/>
            <person name="Schuelke M."/>
            <person name="Judkewitz B."/>
        </authorList>
    </citation>
    <scope>NUCLEOTIDE SEQUENCE [LARGE SCALE GENOMIC DNA]</scope>
    <source>
        <strain evidence="3 4">Bolton</strain>
    </source>
</reference>
<accession>A0A553N4H9</accession>
<proteinExistence type="predicted"/>
<gene>
    <name evidence="3" type="ORF">DNTS_015381</name>
</gene>
<keyword evidence="2" id="KW-0812">Transmembrane</keyword>
<dbReference type="Proteomes" id="UP000316079">
    <property type="component" value="Unassembled WGS sequence"/>
</dbReference>
<feature type="region of interest" description="Disordered" evidence="1">
    <location>
        <begin position="103"/>
        <end position="131"/>
    </location>
</feature>
<comment type="caution">
    <text evidence="3">The sequence shown here is derived from an EMBL/GenBank/DDBJ whole genome shotgun (WGS) entry which is preliminary data.</text>
</comment>
<dbReference type="AlphaFoldDB" id="A0A553N4H9"/>
<keyword evidence="2" id="KW-1133">Transmembrane helix</keyword>
<protein>
    <submittedName>
        <fullName evidence="3">Uncharacterized protein</fullName>
    </submittedName>
</protein>
<evidence type="ECO:0000256" key="1">
    <source>
        <dbReference type="SAM" id="MobiDB-lite"/>
    </source>
</evidence>
<keyword evidence="4" id="KW-1185">Reference proteome</keyword>